<protein>
    <submittedName>
        <fullName evidence="1">2-oxopent-4-enoate hydratase</fullName>
    </submittedName>
</protein>
<evidence type="ECO:0000313" key="2">
    <source>
        <dbReference type="Proteomes" id="UP000218731"/>
    </source>
</evidence>
<evidence type="ECO:0000313" key="1">
    <source>
        <dbReference type="EMBL" id="BAW26916.1"/>
    </source>
</evidence>
<accession>A0A1L7NN61</accession>
<dbReference type="Gene3D" id="3.90.850.10">
    <property type="entry name" value="Fumarylacetoacetase-like, C-terminal domain"/>
    <property type="match status" value="1"/>
</dbReference>
<reference evidence="1 2" key="1">
    <citation type="submission" date="2015-11" db="EMBL/GenBank/DDBJ databases">
        <title>Complete genome sequencing of a biphenyl-degrading bacterium, Pseudomonas putida KF715 (=NBRC110667).</title>
        <authorList>
            <person name="Suenaga H."/>
            <person name="Fujihara N."/>
            <person name="Watanabe T."/>
            <person name="Hirose J."/>
            <person name="Kimura N."/>
            <person name="Yamazoe A."/>
            <person name="Hosoyama A."/>
            <person name="Shimodaira J."/>
            <person name="Furukawa K."/>
        </authorList>
    </citation>
    <scope>NUCLEOTIDE SEQUENCE [LARGE SCALE GENOMIC DNA]</scope>
    <source>
        <strain evidence="1 2">KF715</strain>
        <plasmid evidence="2">Plasmid pkf715a dna</plasmid>
    </source>
</reference>
<dbReference type="InterPro" id="IPR036663">
    <property type="entry name" value="Fumarylacetoacetase_C_sf"/>
</dbReference>
<organism evidence="1 2">
    <name type="scientific">Pseudomonas putida</name>
    <name type="common">Arthrobacter siderocapsulatus</name>
    <dbReference type="NCBI Taxonomy" id="303"/>
    <lineage>
        <taxon>Bacteria</taxon>
        <taxon>Pseudomonadati</taxon>
        <taxon>Pseudomonadota</taxon>
        <taxon>Gammaproteobacteria</taxon>
        <taxon>Pseudomonadales</taxon>
        <taxon>Pseudomonadaceae</taxon>
        <taxon>Pseudomonas</taxon>
    </lineage>
</organism>
<sequence length="85" mass="9557">MEQTKIQAFGDELYQAMMKREAVSPLTSRGEDITIDDAYHISLRMLERRLADGASIIGKKIGVTSKAVQNMLNVGFGEQWNRKPT</sequence>
<geneLocation type="plasmid" evidence="2">
    <name>pkf715a dna</name>
</geneLocation>
<name>A0A1L7NN61_PSEPU</name>
<dbReference type="GO" id="GO:0003824">
    <property type="term" value="F:catalytic activity"/>
    <property type="evidence" value="ECO:0007669"/>
    <property type="project" value="InterPro"/>
</dbReference>
<proteinExistence type="predicted"/>
<dbReference type="Proteomes" id="UP000218731">
    <property type="component" value="Plasmid pKF715A"/>
</dbReference>
<dbReference type="AlphaFoldDB" id="A0A1L7NN61"/>
<gene>
    <name evidence="1" type="ORF">KF715C_pA4110</name>
</gene>
<dbReference type="EMBL" id="AP015030">
    <property type="protein sequence ID" value="BAW26916.1"/>
    <property type="molecule type" value="Genomic_DNA"/>
</dbReference>
<keyword evidence="1" id="KW-0614">Plasmid</keyword>
<dbReference type="SUPFAM" id="SSF56529">
    <property type="entry name" value="FAH"/>
    <property type="match status" value="1"/>
</dbReference>